<sequence length="121" mass="14308">MSELKKQDIDSIISKYNDFDFSNFKESFIAIRQKNNSETIYILGDSEGNKPLYFIEYDEVKGKIVKINKSMLKKAKITDYFNDKEIEKLISHFRKYDIVLLSVDEDNNVFINPFEINSLLY</sequence>
<protein>
    <submittedName>
        <fullName evidence="1">Uncharacterized protein</fullName>
    </submittedName>
</protein>
<gene>
    <name evidence="1" type="ORF">EJ377_22035</name>
</gene>
<dbReference type="Proteomes" id="UP000276953">
    <property type="component" value="Unassembled WGS sequence"/>
</dbReference>
<comment type="caution">
    <text evidence="1">The sequence shown here is derived from an EMBL/GenBank/DDBJ whole genome shotgun (WGS) entry which is preliminary data.</text>
</comment>
<name>A0A3S0QG33_9FLAO</name>
<evidence type="ECO:0000313" key="1">
    <source>
        <dbReference type="EMBL" id="RTZ46679.1"/>
    </source>
</evidence>
<evidence type="ECO:0000313" key="2">
    <source>
        <dbReference type="Proteomes" id="UP000276953"/>
    </source>
</evidence>
<proteinExistence type="predicted"/>
<dbReference type="AlphaFoldDB" id="A0A3S0QG33"/>
<reference evidence="1 2" key="1">
    <citation type="submission" date="2018-12" db="EMBL/GenBank/DDBJ databases">
        <title>Draft Genome Sequence of Chryseobacterium arthrosphaerae strain ED882-96 Isolated from the Blood of a Patient with Liver Cirrhosis in Taiwan.</title>
        <authorList>
            <person name="Lin J.-N."/>
            <person name="Lai C.-H."/>
            <person name="Yang C.-H."/>
            <person name="Huang Y.-H."/>
        </authorList>
    </citation>
    <scope>NUCLEOTIDE SEQUENCE [LARGE SCALE GENOMIC DNA]</scope>
    <source>
        <strain evidence="1 2">ED882-96</strain>
    </source>
</reference>
<accession>A0A3S0QG33</accession>
<organism evidence="1 2">
    <name type="scientific">Chryseobacterium arthrosphaerae</name>
    <dbReference type="NCBI Taxonomy" id="651561"/>
    <lineage>
        <taxon>Bacteria</taxon>
        <taxon>Pseudomonadati</taxon>
        <taxon>Bacteroidota</taxon>
        <taxon>Flavobacteriia</taxon>
        <taxon>Flavobacteriales</taxon>
        <taxon>Weeksellaceae</taxon>
        <taxon>Chryseobacterium group</taxon>
        <taxon>Chryseobacterium</taxon>
    </lineage>
</organism>
<dbReference type="EMBL" id="RYFC01000003">
    <property type="protein sequence ID" value="RTZ46679.1"/>
    <property type="molecule type" value="Genomic_DNA"/>
</dbReference>